<keyword evidence="5" id="KW-1185">Reference proteome</keyword>
<dbReference type="AlphaFoldDB" id="A0A9P5SST3"/>
<comment type="caution">
    <text evidence="4">The sequence shown here is derived from an EMBL/GenBank/DDBJ whole genome shotgun (WGS) entry which is preliminary data.</text>
</comment>
<feature type="compositionally biased region" description="Basic and acidic residues" evidence="3">
    <location>
        <begin position="130"/>
        <end position="143"/>
    </location>
</feature>
<gene>
    <name evidence="4" type="primary">RBBP4</name>
    <name evidence="4" type="ORF">BG006_006267</name>
</gene>
<dbReference type="SMART" id="SM00320">
    <property type="entry name" value="WD40"/>
    <property type="match status" value="5"/>
</dbReference>
<dbReference type="InterPro" id="IPR050459">
    <property type="entry name" value="WD_repeat_RBAP46/RBAP48/MSI1"/>
</dbReference>
<dbReference type="PANTHER" id="PTHR22850">
    <property type="entry name" value="WD40 REPEAT FAMILY"/>
    <property type="match status" value="1"/>
</dbReference>
<dbReference type="EMBL" id="JAAAUY010000037">
    <property type="protein sequence ID" value="KAF9337089.1"/>
    <property type="molecule type" value="Genomic_DNA"/>
</dbReference>
<proteinExistence type="predicted"/>
<evidence type="ECO:0000313" key="5">
    <source>
        <dbReference type="Proteomes" id="UP000696485"/>
    </source>
</evidence>
<dbReference type="Gene3D" id="2.130.10.10">
    <property type="entry name" value="YVTN repeat-like/Quinoprotein amine dehydrogenase"/>
    <property type="match status" value="1"/>
</dbReference>
<dbReference type="SUPFAM" id="SSF50978">
    <property type="entry name" value="WD40 repeat-like"/>
    <property type="match status" value="1"/>
</dbReference>
<evidence type="ECO:0000256" key="1">
    <source>
        <dbReference type="ARBA" id="ARBA00022574"/>
    </source>
</evidence>
<evidence type="ECO:0000256" key="2">
    <source>
        <dbReference type="ARBA" id="ARBA00022737"/>
    </source>
</evidence>
<dbReference type="InterPro" id="IPR015943">
    <property type="entry name" value="WD40/YVTN_repeat-like_dom_sf"/>
</dbReference>
<reference evidence="4" key="1">
    <citation type="journal article" date="2020" name="Fungal Divers.">
        <title>Resolving the Mortierellaceae phylogeny through synthesis of multi-gene phylogenetics and phylogenomics.</title>
        <authorList>
            <person name="Vandepol N."/>
            <person name="Liber J."/>
            <person name="Desiro A."/>
            <person name="Na H."/>
            <person name="Kennedy M."/>
            <person name="Barry K."/>
            <person name="Grigoriev I.V."/>
            <person name="Miller A.N."/>
            <person name="O'Donnell K."/>
            <person name="Stajich J.E."/>
            <person name="Bonito G."/>
        </authorList>
    </citation>
    <scope>NUCLEOTIDE SEQUENCE</scope>
    <source>
        <strain evidence="4">NVP1</strain>
    </source>
</reference>
<evidence type="ECO:0000313" key="4">
    <source>
        <dbReference type="EMBL" id="KAF9337089.1"/>
    </source>
</evidence>
<keyword evidence="1" id="KW-0853">WD repeat</keyword>
<keyword evidence="2" id="KW-0677">Repeat</keyword>
<organism evidence="4 5">
    <name type="scientific">Podila minutissima</name>
    <dbReference type="NCBI Taxonomy" id="64525"/>
    <lineage>
        <taxon>Eukaryota</taxon>
        <taxon>Fungi</taxon>
        <taxon>Fungi incertae sedis</taxon>
        <taxon>Mucoromycota</taxon>
        <taxon>Mortierellomycotina</taxon>
        <taxon>Mortierellomycetes</taxon>
        <taxon>Mortierellales</taxon>
        <taxon>Mortierellaceae</taxon>
        <taxon>Podila</taxon>
    </lineage>
</organism>
<dbReference type="InterPro" id="IPR001680">
    <property type="entry name" value="WD40_rpt"/>
</dbReference>
<name>A0A9P5SST3_9FUNG</name>
<feature type="region of interest" description="Disordered" evidence="3">
    <location>
        <begin position="101"/>
        <end position="166"/>
    </location>
</feature>
<sequence>MSIVAKHNYTTLEGAVIRIELHPHAKYNEMHEVYVEVGAEVALKKYIKDHDVKFIWIKNVGPHVQDFWVPPVIKGNVIAVPINVASAASTSVGRAVTYGESRQLPSRVTQPKPMPIAAPLPSKPYYETPESQRSRPCQDKSPERNVLQPGQIKPRNMITPKSYSQHQQSPVKVHADWCNSAFVAYETLYNMSARSAQGKVSISTMAWGSQLDISTFRMHYGSRFNSFEQRSSIPVVSSSIVEMRQYGDKDSAAEVLSIRHNGRVNDNSDAITEGINMTAKGTILSMKCLESGHLVTSTDRQSLHVWDMKENNERNRSPVVFLEAKEQQGNLWMDVKRMDVCSVALPEDKSVSIDLEHEFYACSVSLHETDSTVLTVSDRHSQVIRWDMRANGPVQSSLSCLRRVNREPSDRYKGVKLRSTMPHPLIGCEWSPHNPHEFMTTSLNAIRIWDVRKMTDDLHCRFFDIGDKIQKAQWSPHKPDVFGILGHDGLLRITKLQIPQVPHSPSSYFDVLPSEELFVHLGHTLCVTDFSWCPYLEDVICTVAAGFDREPGGIQVWRPRNLYDSNENEEP</sequence>
<dbReference type="InterPro" id="IPR036322">
    <property type="entry name" value="WD40_repeat_dom_sf"/>
</dbReference>
<accession>A0A9P5SST3</accession>
<dbReference type="Proteomes" id="UP000696485">
    <property type="component" value="Unassembled WGS sequence"/>
</dbReference>
<evidence type="ECO:0000256" key="3">
    <source>
        <dbReference type="SAM" id="MobiDB-lite"/>
    </source>
</evidence>
<protein>
    <submittedName>
        <fullName evidence="4">Histone-binding protein rbbp4</fullName>
    </submittedName>
</protein>
<feature type="compositionally biased region" description="Pro residues" evidence="3">
    <location>
        <begin position="112"/>
        <end position="122"/>
    </location>
</feature>